<dbReference type="SUPFAM" id="SSF52047">
    <property type="entry name" value="RNI-like"/>
    <property type="match status" value="1"/>
</dbReference>
<accession>A0A0D0BUQ8</accession>
<dbReference type="Gene3D" id="3.80.10.10">
    <property type="entry name" value="Ribonuclease Inhibitor"/>
    <property type="match status" value="1"/>
</dbReference>
<gene>
    <name evidence="1" type="ORF">GYMLUDRAFT_245315</name>
</gene>
<dbReference type="InterPro" id="IPR032675">
    <property type="entry name" value="LRR_dom_sf"/>
</dbReference>
<reference evidence="1 2" key="1">
    <citation type="submission" date="2014-04" db="EMBL/GenBank/DDBJ databases">
        <title>Evolutionary Origins and Diversification of the Mycorrhizal Mutualists.</title>
        <authorList>
            <consortium name="DOE Joint Genome Institute"/>
            <consortium name="Mycorrhizal Genomics Consortium"/>
            <person name="Kohler A."/>
            <person name="Kuo A."/>
            <person name="Nagy L.G."/>
            <person name="Floudas D."/>
            <person name="Copeland A."/>
            <person name="Barry K.W."/>
            <person name="Cichocki N."/>
            <person name="Veneault-Fourrey C."/>
            <person name="LaButti K."/>
            <person name="Lindquist E.A."/>
            <person name="Lipzen A."/>
            <person name="Lundell T."/>
            <person name="Morin E."/>
            <person name="Murat C."/>
            <person name="Riley R."/>
            <person name="Ohm R."/>
            <person name="Sun H."/>
            <person name="Tunlid A."/>
            <person name="Henrissat B."/>
            <person name="Grigoriev I.V."/>
            <person name="Hibbett D.S."/>
            <person name="Martin F."/>
        </authorList>
    </citation>
    <scope>NUCLEOTIDE SEQUENCE [LARGE SCALE GENOMIC DNA]</scope>
    <source>
        <strain evidence="1 2">FD-317 M1</strain>
    </source>
</reference>
<proteinExistence type="predicted"/>
<evidence type="ECO:0000313" key="2">
    <source>
        <dbReference type="Proteomes" id="UP000053593"/>
    </source>
</evidence>
<dbReference type="EMBL" id="KN834780">
    <property type="protein sequence ID" value="KIK59236.1"/>
    <property type="molecule type" value="Genomic_DNA"/>
</dbReference>
<name>A0A0D0BUQ8_9AGAR</name>
<evidence type="ECO:0000313" key="1">
    <source>
        <dbReference type="EMBL" id="KIK59236.1"/>
    </source>
</evidence>
<sequence length="219" mass="25030">MDKFFMRHPDIEELQYIGKSSLCSVCTLSSLEILPNLIHYYSSNDDIVHLSNSSAQPLEDIVVKDTDLPWCRNSMHQALADLPHIKQLVLRNPFDMTSGYTILCAVDLMRSCPSLAHLDLSVSVNSIVGIGVNPTTRLALFFVLLVNGLPALTHLVFRVDHQHISHFKHVASHAIAKAVHDFDHQFMRQIKFKLHFAHASDPVWEFFYSRKENKLERRS</sequence>
<dbReference type="HOGENOM" id="CLU_1261644_0_0_1"/>
<dbReference type="Proteomes" id="UP000053593">
    <property type="component" value="Unassembled WGS sequence"/>
</dbReference>
<dbReference type="AlphaFoldDB" id="A0A0D0BUQ8"/>
<organism evidence="1 2">
    <name type="scientific">Collybiopsis luxurians FD-317 M1</name>
    <dbReference type="NCBI Taxonomy" id="944289"/>
    <lineage>
        <taxon>Eukaryota</taxon>
        <taxon>Fungi</taxon>
        <taxon>Dikarya</taxon>
        <taxon>Basidiomycota</taxon>
        <taxon>Agaricomycotina</taxon>
        <taxon>Agaricomycetes</taxon>
        <taxon>Agaricomycetidae</taxon>
        <taxon>Agaricales</taxon>
        <taxon>Marasmiineae</taxon>
        <taxon>Omphalotaceae</taxon>
        <taxon>Collybiopsis</taxon>
        <taxon>Collybiopsis luxurians</taxon>
    </lineage>
</organism>
<protein>
    <submittedName>
        <fullName evidence="1">Uncharacterized protein</fullName>
    </submittedName>
</protein>
<keyword evidence="2" id="KW-1185">Reference proteome</keyword>